<comment type="caution">
    <text evidence="2">The sequence shown here is derived from an EMBL/GenBank/DDBJ whole genome shotgun (WGS) entry which is preliminary data.</text>
</comment>
<evidence type="ECO:0000313" key="2">
    <source>
        <dbReference type="EMBL" id="TNN61322.1"/>
    </source>
</evidence>
<proteinExistence type="predicted"/>
<dbReference type="EMBL" id="SRLO01000317">
    <property type="protein sequence ID" value="TNN61322.1"/>
    <property type="molecule type" value="Genomic_DNA"/>
</dbReference>
<evidence type="ECO:0000313" key="3">
    <source>
        <dbReference type="Proteomes" id="UP000314294"/>
    </source>
</evidence>
<protein>
    <submittedName>
        <fullName evidence="2">Uncharacterized protein</fullName>
    </submittedName>
</protein>
<name>A0A4Z2H979_9TELE</name>
<sequence>MLPWTAVCRGVTPIPFPGLTPLEPPGPLAPSIPTASRSPCRPSLSLTPGKACPALIETGRIPPATIPETCPVLPLPEADPFPDGAEPTRLASCDAGDVVSVGVALFTRPGGAEDHRAKGFKANHKQTCVVVKHAQQADDVGVAELCKHFGFAPEVELELLISGLQALHQHHRLLLTLLETLSFAQQHLTKLPFALEHESKYYDDVSHGSSYREADGLDHLLFPATHVYLPVSSVVTSEITKEPLGIFWNLEERRDGTDEG</sequence>
<gene>
    <name evidence="2" type="ORF">EYF80_028449</name>
</gene>
<evidence type="ECO:0000256" key="1">
    <source>
        <dbReference type="SAM" id="MobiDB-lite"/>
    </source>
</evidence>
<keyword evidence="3" id="KW-1185">Reference proteome</keyword>
<feature type="region of interest" description="Disordered" evidence="1">
    <location>
        <begin position="19"/>
        <end position="43"/>
    </location>
</feature>
<reference evidence="2 3" key="1">
    <citation type="submission" date="2019-03" db="EMBL/GenBank/DDBJ databases">
        <title>First draft genome of Liparis tanakae, snailfish: a comprehensive survey of snailfish specific genes.</title>
        <authorList>
            <person name="Kim W."/>
            <person name="Song I."/>
            <person name="Jeong J.-H."/>
            <person name="Kim D."/>
            <person name="Kim S."/>
            <person name="Ryu S."/>
            <person name="Song J.Y."/>
            <person name="Lee S.K."/>
        </authorList>
    </citation>
    <scope>NUCLEOTIDE SEQUENCE [LARGE SCALE GENOMIC DNA]</scope>
    <source>
        <tissue evidence="2">Muscle</tissue>
    </source>
</reference>
<feature type="compositionally biased region" description="Pro residues" evidence="1">
    <location>
        <begin position="19"/>
        <end position="30"/>
    </location>
</feature>
<organism evidence="2 3">
    <name type="scientific">Liparis tanakae</name>
    <name type="common">Tanaka's snailfish</name>
    <dbReference type="NCBI Taxonomy" id="230148"/>
    <lineage>
        <taxon>Eukaryota</taxon>
        <taxon>Metazoa</taxon>
        <taxon>Chordata</taxon>
        <taxon>Craniata</taxon>
        <taxon>Vertebrata</taxon>
        <taxon>Euteleostomi</taxon>
        <taxon>Actinopterygii</taxon>
        <taxon>Neopterygii</taxon>
        <taxon>Teleostei</taxon>
        <taxon>Neoteleostei</taxon>
        <taxon>Acanthomorphata</taxon>
        <taxon>Eupercaria</taxon>
        <taxon>Perciformes</taxon>
        <taxon>Cottioidei</taxon>
        <taxon>Cottales</taxon>
        <taxon>Liparidae</taxon>
        <taxon>Liparis</taxon>
    </lineage>
</organism>
<accession>A0A4Z2H979</accession>
<dbReference type="AlphaFoldDB" id="A0A4Z2H979"/>
<dbReference type="Proteomes" id="UP000314294">
    <property type="component" value="Unassembled WGS sequence"/>
</dbReference>